<feature type="compositionally biased region" description="Polar residues" evidence="2">
    <location>
        <begin position="1"/>
        <end position="10"/>
    </location>
</feature>
<dbReference type="EMBL" id="CP065217">
    <property type="protein sequence ID" value="QPL53588.1"/>
    <property type="molecule type" value="Genomic_DNA"/>
</dbReference>
<evidence type="ECO:0000313" key="3">
    <source>
        <dbReference type="EMBL" id="QPL53588.1"/>
    </source>
</evidence>
<feature type="coiled-coil region" evidence="1">
    <location>
        <begin position="408"/>
        <end position="435"/>
    </location>
</feature>
<sequence length="501" mass="58843">MTKQRLYHSNFNHHGHRRGKANRSRAHNLRAKSVLENLYTDKLEINDICDFDLTKNNILYITDENGKLKISDPDKGEDFYNQITSKLDKEKKEYLANLESAFSDSNKAELSDRRAKAKAALKRYKDGSDGSECEFWQNLTDRLGNDEIDPETEISNLKNCSVKIKRFNQKLKRIKELSDYNQLLGVKSRNTEYTVFSKELVYKFPDDTGLNVKPTDLANFVNAISKSLYPDFSINYLVIHLDENPDNPHAHIEYSGKNNKTGEMDIQQQVFLNLKRVYKKESKVFPFGNKKHYNDLTFPEVQKFGEVYQDYIFEKMNVFLKERKYDINLEKRSAAEKLNDFEKFKDKFRPSQKREWTRSNKLKEQNKVADEKLIETNDNIAKNKTKIATQNLVIKTKKEEVEKIDIEIIDKKNILKTLNEKINDLNKKFEELKEAVKDGLISAYEYAVNDLKPSLFNYFKRQKQINEIDHNLGERLKNDAVDLQPTEEKKNVIINNRNKMN</sequence>
<keyword evidence="1" id="KW-0175">Coiled coil</keyword>
<protein>
    <submittedName>
        <fullName evidence="3">Uncharacterized protein</fullName>
    </submittedName>
</protein>
<dbReference type="AlphaFoldDB" id="A0AAJ4LU85"/>
<dbReference type="RefSeq" id="WP_337970867.1">
    <property type="nucleotide sequence ID" value="NZ_CP065217.1"/>
</dbReference>
<proteinExistence type="predicted"/>
<organism evidence="3 4">
    <name type="scientific">Vibrio navarrensis</name>
    <dbReference type="NCBI Taxonomy" id="29495"/>
    <lineage>
        <taxon>Bacteria</taxon>
        <taxon>Pseudomonadati</taxon>
        <taxon>Pseudomonadota</taxon>
        <taxon>Gammaproteobacteria</taxon>
        <taxon>Vibrionales</taxon>
        <taxon>Vibrionaceae</taxon>
        <taxon>Vibrio</taxon>
    </lineage>
</organism>
<name>A0AAJ4LU85_9VIBR</name>
<dbReference type="Proteomes" id="UP000594435">
    <property type="component" value="Chromosome 1"/>
</dbReference>
<feature type="region of interest" description="Disordered" evidence="2">
    <location>
        <begin position="1"/>
        <end position="26"/>
    </location>
</feature>
<evidence type="ECO:0000256" key="1">
    <source>
        <dbReference type="SAM" id="Coils"/>
    </source>
</evidence>
<evidence type="ECO:0000313" key="4">
    <source>
        <dbReference type="Proteomes" id="UP000594435"/>
    </source>
</evidence>
<feature type="compositionally biased region" description="Basic residues" evidence="2">
    <location>
        <begin position="11"/>
        <end position="26"/>
    </location>
</feature>
<accession>A0AAJ4LU85</accession>
<reference evidence="3 4" key="1">
    <citation type="submission" date="2020-11" db="EMBL/GenBank/DDBJ databases">
        <title>Complete and Circularized Genome Assembly of a human isolate of Vibrio navarrensis biotype pommerensis with MiSeq and MinION Sequence Data.</title>
        <authorList>
            <person name="Schwartz K."/>
            <person name="Borowiak M."/>
            <person name="Deneke C."/>
            <person name="Balau V."/>
            <person name="Metelmann C."/>
            <person name="Strauch E."/>
        </authorList>
    </citation>
    <scope>NUCLEOTIDE SEQUENCE [LARGE SCALE GENOMIC DNA]</scope>
    <source>
        <strain evidence="3 4">20-VB00237</strain>
    </source>
</reference>
<gene>
    <name evidence="3" type="ORF">I3X05_16950</name>
</gene>
<evidence type="ECO:0000256" key="2">
    <source>
        <dbReference type="SAM" id="MobiDB-lite"/>
    </source>
</evidence>